<accession>A0ABN7AZ08</accession>
<reference evidence="2 3" key="1">
    <citation type="submission" date="2023-09" db="EMBL/GenBank/DDBJ databases">
        <title>Nesidiocoris tenuis whole genome shotgun sequence.</title>
        <authorList>
            <person name="Shibata T."/>
            <person name="Shimoda M."/>
            <person name="Kobayashi T."/>
            <person name="Uehara T."/>
        </authorList>
    </citation>
    <scope>NUCLEOTIDE SEQUENCE [LARGE SCALE GENOMIC DNA]</scope>
    <source>
        <strain evidence="2 3">Japan</strain>
    </source>
</reference>
<gene>
    <name evidence="2" type="ORF">NTJ_10047</name>
</gene>
<evidence type="ECO:0000313" key="2">
    <source>
        <dbReference type="EMBL" id="BES97233.1"/>
    </source>
</evidence>
<sequence>MMVVRWKDGMAILHTGLVCDVYVSAGAIMAALQRRPLMENVRLTNLFFPAESFSFSSTRRWFCSALFPRRSDREIFIAAVRLAAKQCWYSSMQRLLCTSAALVGGCKQNAAKIYTFL</sequence>
<protein>
    <submittedName>
        <fullName evidence="2">Uncharacterized protein</fullName>
    </submittedName>
</protein>
<name>A0ABN7AZ08_9HEMI</name>
<proteinExistence type="predicted"/>
<keyword evidence="1" id="KW-1133">Transmembrane helix</keyword>
<keyword evidence="1" id="KW-0472">Membrane</keyword>
<organism evidence="2 3">
    <name type="scientific">Nesidiocoris tenuis</name>
    <dbReference type="NCBI Taxonomy" id="355587"/>
    <lineage>
        <taxon>Eukaryota</taxon>
        <taxon>Metazoa</taxon>
        <taxon>Ecdysozoa</taxon>
        <taxon>Arthropoda</taxon>
        <taxon>Hexapoda</taxon>
        <taxon>Insecta</taxon>
        <taxon>Pterygota</taxon>
        <taxon>Neoptera</taxon>
        <taxon>Paraneoptera</taxon>
        <taxon>Hemiptera</taxon>
        <taxon>Heteroptera</taxon>
        <taxon>Panheteroptera</taxon>
        <taxon>Cimicomorpha</taxon>
        <taxon>Miridae</taxon>
        <taxon>Dicyphina</taxon>
        <taxon>Nesidiocoris</taxon>
    </lineage>
</organism>
<keyword evidence="1" id="KW-0812">Transmembrane</keyword>
<dbReference type="EMBL" id="AP028916">
    <property type="protein sequence ID" value="BES97233.1"/>
    <property type="molecule type" value="Genomic_DNA"/>
</dbReference>
<dbReference type="Proteomes" id="UP001307889">
    <property type="component" value="Chromosome 8"/>
</dbReference>
<feature type="transmembrane region" description="Helical" evidence="1">
    <location>
        <begin position="12"/>
        <end position="32"/>
    </location>
</feature>
<evidence type="ECO:0000313" key="3">
    <source>
        <dbReference type="Proteomes" id="UP001307889"/>
    </source>
</evidence>
<evidence type="ECO:0000256" key="1">
    <source>
        <dbReference type="SAM" id="Phobius"/>
    </source>
</evidence>
<keyword evidence="3" id="KW-1185">Reference proteome</keyword>